<feature type="chain" id="PRO_5013481140" evidence="1">
    <location>
        <begin position="16"/>
        <end position="113"/>
    </location>
</feature>
<keyword evidence="1" id="KW-0732">Signal</keyword>
<protein>
    <submittedName>
        <fullName evidence="2">Uncharacterized protein</fullName>
    </submittedName>
</protein>
<dbReference type="Gene3D" id="2.10.80.10">
    <property type="entry name" value="Lipase, subunit A"/>
    <property type="match status" value="1"/>
</dbReference>
<organism evidence="2">
    <name type="scientific">Pinctada fucata</name>
    <name type="common">Akoya pearl oyster</name>
    <name type="synonym">Pinctada imbricata fucata</name>
    <dbReference type="NCBI Taxonomy" id="50426"/>
    <lineage>
        <taxon>Eukaryota</taxon>
        <taxon>Metazoa</taxon>
        <taxon>Spiralia</taxon>
        <taxon>Lophotrochozoa</taxon>
        <taxon>Mollusca</taxon>
        <taxon>Bivalvia</taxon>
        <taxon>Autobranchia</taxon>
        <taxon>Pteriomorphia</taxon>
        <taxon>Pterioida</taxon>
        <taxon>Pterioidea</taxon>
        <taxon>Pteriidae</taxon>
        <taxon>Pinctada</taxon>
    </lineage>
</organism>
<evidence type="ECO:0000313" key="2">
    <source>
        <dbReference type="EMBL" id="JAS03918.1"/>
    </source>
</evidence>
<accession>A0A194ANX0</accession>
<reference evidence="2" key="1">
    <citation type="submission" date="2016-03" db="EMBL/GenBank/DDBJ databases">
        <authorList>
            <person name="Ploux O."/>
        </authorList>
    </citation>
    <scope>NUCLEOTIDE SEQUENCE</scope>
    <source>
        <tissue evidence="2">Mantle</tissue>
    </source>
</reference>
<evidence type="ECO:0000256" key="1">
    <source>
        <dbReference type="SAM" id="SignalP"/>
    </source>
</evidence>
<name>A0A194ANX0_PINFU</name>
<sequence>MKILLVCVAIAVSEAFLFSDDCKSDADCASGCCVPGTFAKHCATRFLSYLNKCHLSGKELGNCGCSPGLHCEKAENIAGVAVEYDPSFVYGLCEHGVSNSTGSPLGVAVEGGR</sequence>
<dbReference type="EMBL" id="GELH01000353">
    <property type="protein sequence ID" value="JAS03919.1"/>
    <property type="molecule type" value="Transcribed_RNA"/>
</dbReference>
<proteinExistence type="predicted"/>
<dbReference type="EMBL" id="GELH01000354">
    <property type="protein sequence ID" value="JAS03918.1"/>
    <property type="molecule type" value="Transcribed_RNA"/>
</dbReference>
<dbReference type="AlphaFoldDB" id="A0A194ANX0"/>
<feature type="signal peptide" evidence="1">
    <location>
        <begin position="1"/>
        <end position="15"/>
    </location>
</feature>